<dbReference type="KEGG" id="pfla:Pflav_069440"/>
<sequence length="70" mass="7971">MRRTDLIKKIHHAAVRAGTTFVLVREGGSHSIFRCGGQCIVVPRHREISEMTARGIMRDLDAVLGKDWWK</sequence>
<reference evidence="8 9" key="2">
    <citation type="submission" date="2020-03" db="EMBL/GenBank/DDBJ databases">
        <authorList>
            <person name="Ichikawa N."/>
            <person name="Kimura A."/>
            <person name="Kitahashi Y."/>
            <person name="Uohara A."/>
        </authorList>
    </citation>
    <scope>NUCLEOTIDE SEQUENCE [LARGE SCALE GENOMIC DNA]</scope>
    <source>
        <strain evidence="8 9">NBRC 107702</strain>
    </source>
</reference>
<reference evidence="8 9" key="1">
    <citation type="submission" date="2020-03" db="EMBL/GenBank/DDBJ databases">
        <title>Whole genome shotgun sequence of Phytohabitans flavus NBRC 107702.</title>
        <authorList>
            <person name="Komaki H."/>
            <person name="Tamura T."/>
        </authorList>
    </citation>
    <scope>NUCLEOTIDE SEQUENCE [LARGE SCALE GENOMIC DNA]</scope>
    <source>
        <strain evidence="8 9">NBRC 107702</strain>
    </source>
</reference>
<dbReference type="Proteomes" id="UP000502508">
    <property type="component" value="Chromosome"/>
</dbReference>
<protein>
    <recommendedName>
        <fullName evidence="10">Addiction module toxin, HicA family protein</fullName>
    </recommendedName>
</protein>
<dbReference type="AlphaFoldDB" id="A0A6F8Y340"/>
<keyword evidence="5" id="KW-0378">Hydrolase</keyword>
<gene>
    <name evidence="8" type="ORF">Pflav_069440</name>
</gene>
<dbReference type="GO" id="GO:0004519">
    <property type="term" value="F:endonuclease activity"/>
    <property type="evidence" value="ECO:0007669"/>
    <property type="project" value="UniProtKB-KW"/>
</dbReference>
<evidence type="ECO:0000256" key="3">
    <source>
        <dbReference type="ARBA" id="ARBA00022722"/>
    </source>
</evidence>
<evidence type="ECO:0000256" key="7">
    <source>
        <dbReference type="ARBA" id="ARBA00023016"/>
    </source>
</evidence>
<keyword evidence="9" id="KW-1185">Reference proteome</keyword>
<evidence type="ECO:0000256" key="6">
    <source>
        <dbReference type="ARBA" id="ARBA00022884"/>
    </source>
</evidence>
<dbReference type="InterPro" id="IPR012933">
    <property type="entry name" value="HicA_mRNA_interferase"/>
</dbReference>
<keyword evidence="6" id="KW-0694">RNA-binding</keyword>
<keyword evidence="2" id="KW-1277">Toxin-antitoxin system</keyword>
<keyword evidence="7" id="KW-0346">Stress response</keyword>
<dbReference type="SUPFAM" id="SSF54786">
    <property type="entry name" value="YcfA/nrd intein domain"/>
    <property type="match status" value="1"/>
</dbReference>
<keyword evidence="3" id="KW-0540">Nuclease</keyword>
<evidence type="ECO:0000256" key="4">
    <source>
        <dbReference type="ARBA" id="ARBA00022759"/>
    </source>
</evidence>
<dbReference type="InterPro" id="IPR038570">
    <property type="entry name" value="HicA_sf"/>
</dbReference>
<accession>A0A6F8Y340</accession>
<dbReference type="Gene3D" id="3.30.920.30">
    <property type="entry name" value="Hypothetical protein"/>
    <property type="match status" value="1"/>
</dbReference>
<evidence type="ECO:0008006" key="10">
    <source>
        <dbReference type="Google" id="ProtNLM"/>
    </source>
</evidence>
<dbReference type="EMBL" id="AP022870">
    <property type="protein sequence ID" value="BCB80534.1"/>
    <property type="molecule type" value="Genomic_DNA"/>
</dbReference>
<dbReference type="RefSeq" id="WP_173040657.1">
    <property type="nucleotide sequence ID" value="NZ_AP022870.1"/>
</dbReference>
<dbReference type="Pfam" id="PF07927">
    <property type="entry name" value="HicA_toxin"/>
    <property type="match status" value="1"/>
</dbReference>
<comment type="similarity">
    <text evidence="1">Belongs to the HicA mRNA interferase family.</text>
</comment>
<evidence type="ECO:0000256" key="2">
    <source>
        <dbReference type="ARBA" id="ARBA00022649"/>
    </source>
</evidence>
<organism evidence="8 9">
    <name type="scientific">Phytohabitans flavus</name>
    <dbReference type="NCBI Taxonomy" id="1076124"/>
    <lineage>
        <taxon>Bacteria</taxon>
        <taxon>Bacillati</taxon>
        <taxon>Actinomycetota</taxon>
        <taxon>Actinomycetes</taxon>
        <taxon>Micromonosporales</taxon>
        <taxon>Micromonosporaceae</taxon>
    </lineage>
</organism>
<name>A0A6F8Y340_9ACTN</name>
<evidence type="ECO:0000256" key="5">
    <source>
        <dbReference type="ARBA" id="ARBA00022801"/>
    </source>
</evidence>
<dbReference type="GO" id="GO:0003729">
    <property type="term" value="F:mRNA binding"/>
    <property type="evidence" value="ECO:0007669"/>
    <property type="project" value="InterPro"/>
</dbReference>
<evidence type="ECO:0000313" key="9">
    <source>
        <dbReference type="Proteomes" id="UP000502508"/>
    </source>
</evidence>
<dbReference type="GO" id="GO:0016787">
    <property type="term" value="F:hydrolase activity"/>
    <property type="evidence" value="ECO:0007669"/>
    <property type="project" value="UniProtKB-KW"/>
</dbReference>
<evidence type="ECO:0000256" key="1">
    <source>
        <dbReference type="ARBA" id="ARBA00006620"/>
    </source>
</evidence>
<evidence type="ECO:0000313" key="8">
    <source>
        <dbReference type="EMBL" id="BCB80534.1"/>
    </source>
</evidence>
<keyword evidence="4" id="KW-0255">Endonuclease</keyword>
<proteinExistence type="inferred from homology"/>